<dbReference type="GO" id="GO:0051260">
    <property type="term" value="P:protein homooligomerization"/>
    <property type="evidence" value="ECO:0007669"/>
    <property type="project" value="InterPro"/>
</dbReference>
<dbReference type="Pfam" id="PF02214">
    <property type="entry name" value="BTB_2"/>
    <property type="match status" value="1"/>
</dbReference>
<keyword evidence="9" id="KW-0406">Ion transport</keyword>
<dbReference type="InterPro" id="IPR003968">
    <property type="entry name" value="K_chnl_volt-dep_Kv"/>
</dbReference>
<dbReference type="PANTHER" id="PTHR11537">
    <property type="entry name" value="VOLTAGE-GATED POTASSIUM CHANNEL"/>
    <property type="match status" value="1"/>
</dbReference>
<keyword evidence="6" id="KW-0851">Voltage-gated channel</keyword>
<dbReference type="InterPro" id="IPR011333">
    <property type="entry name" value="SKP1/BTB/POZ_sf"/>
</dbReference>
<proteinExistence type="predicted"/>
<evidence type="ECO:0000256" key="11">
    <source>
        <dbReference type="ARBA" id="ARBA00023303"/>
    </source>
</evidence>
<dbReference type="Gene3D" id="3.30.710.10">
    <property type="entry name" value="Potassium Channel Kv1.1, Chain A"/>
    <property type="match status" value="1"/>
</dbReference>
<evidence type="ECO:0000256" key="8">
    <source>
        <dbReference type="ARBA" id="ARBA00022989"/>
    </source>
</evidence>
<sequence length="426" mass="48451">MEVVSPEKIVLNVGGVRYETYPGTLRAFPGTKLCSLTEPQASEVFDYDPGMKEFFLDRSAKLFGQVLGYCRTRHLHCPTDVCRAAFEEELAFWGIPLGQLLPCCWTKLGEPEGPLEEGQTEEAQGGAEEEEEEEDCQVLLGQEEGRDGQRWALRRLQIWTLLEKPFSSRWALGLALLSLLFNIGLIVILCEETFAFADYLNETTSNAHSAELLPLTKYQAMPHLLYLELVIILWFAAEFVLRLLLCPERKKFLRKPLHWVDFLALFPVLIQLSLRRGSGTDLHLAAWLDFFRLLYVIKLLKIFRLVETPLMLRILPHMFRSLLRETLVLLIILAFEIIFAGVLFYYAESFEDLPSSLWWAVITLTTVGYGDIHPTTALGQAVAAGTALCGVLTIILPIPIFSIKFKGYYDAAVVKEKRKRKKEPMS</sequence>
<dbReference type="SUPFAM" id="SSF54695">
    <property type="entry name" value="POZ domain"/>
    <property type="match status" value="1"/>
</dbReference>
<reference evidence="15" key="1">
    <citation type="journal article" date="2023" name="DNA Res.">
        <title>Chromosome-level genome assembly of Phrynocephalus forsythii using third-generation DNA sequencing and Hi-C analysis.</title>
        <authorList>
            <person name="Qi Y."/>
            <person name="Zhao W."/>
            <person name="Zhao Y."/>
            <person name="Niu C."/>
            <person name="Cao S."/>
            <person name="Zhang Y."/>
        </authorList>
    </citation>
    <scope>NUCLEOTIDE SEQUENCE</scope>
    <source>
        <tissue evidence="15">Muscle</tissue>
    </source>
</reference>
<gene>
    <name evidence="15" type="ORF">JRQ81_007318</name>
</gene>
<evidence type="ECO:0000256" key="12">
    <source>
        <dbReference type="SAM" id="MobiDB-lite"/>
    </source>
</evidence>
<feature type="transmembrane region" description="Helical" evidence="13">
    <location>
        <begin position="224"/>
        <end position="245"/>
    </location>
</feature>
<dbReference type="GO" id="GO:0032590">
    <property type="term" value="C:dendrite membrane"/>
    <property type="evidence" value="ECO:0007669"/>
    <property type="project" value="TreeGrafter"/>
</dbReference>
<dbReference type="GO" id="GO:0045211">
    <property type="term" value="C:postsynaptic membrane"/>
    <property type="evidence" value="ECO:0007669"/>
    <property type="project" value="TreeGrafter"/>
</dbReference>
<keyword evidence="2" id="KW-0813">Transport</keyword>
<dbReference type="GO" id="GO:0043679">
    <property type="term" value="C:axon terminus"/>
    <property type="evidence" value="ECO:0007669"/>
    <property type="project" value="TreeGrafter"/>
</dbReference>
<dbReference type="Proteomes" id="UP001142489">
    <property type="component" value="Unassembled WGS sequence"/>
</dbReference>
<dbReference type="GO" id="GO:0042734">
    <property type="term" value="C:presynaptic membrane"/>
    <property type="evidence" value="ECO:0007669"/>
    <property type="project" value="TreeGrafter"/>
</dbReference>
<dbReference type="AlphaFoldDB" id="A0A9Q1ATI6"/>
<feature type="transmembrane region" description="Helical" evidence="13">
    <location>
        <begin position="377"/>
        <end position="398"/>
    </location>
</feature>
<feature type="transmembrane region" description="Helical" evidence="13">
    <location>
        <begin position="170"/>
        <end position="189"/>
    </location>
</feature>
<feature type="domain" description="BTB" evidence="14">
    <location>
        <begin position="7"/>
        <end position="110"/>
    </location>
</feature>
<feature type="region of interest" description="Disordered" evidence="12">
    <location>
        <begin position="112"/>
        <end position="134"/>
    </location>
</feature>
<dbReference type="Pfam" id="PF00520">
    <property type="entry name" value="Ion_trans"/>
    <property type="match status" value="1"/>
</dbReference>
<dbReference type="Gene3D" id="1.20.120.350">
    <property type="entry name" value="Voltage-gated potassium channels. Chain C"/>
    <property type="match status" value="1"/>
</dbReference>
<dbReference type="InterPro" id="IPR005821">
    <property type="entry name" value="Ion_trans_dom"/>
</dbReference>
<evidence type="ECO:0000256" key="6">
    <source>
        <dbReference type="ARBA" id="ARBA00022882"/>
    </source>
</evidence>
<dbReference type="OrthoDB" id="10025005at2759"/>
<evidence type="ECO:0000256" key="9">
    <source>
        <dbReference type="ARBA" id="ARBA00023065"/>
    </source>
</evidence>
<evidence type="ECO:0000256" key="1">
    <source>
        <dbReference type="ARBA" id="ARBA00004141"/>
    </source>
</evidence>
<keyword evidence="16" id="KW-1185">Reference proteome</keyword>
<feature type="transmembrane region" description="Helical" evidence="13">
    <location>
        <begin position="327"/>
        <end position="347"/>
    </location>
</feature>
<protein>
    <recommendedName>
        <fullName evidence="14">BTB domain-containing protein</fullName>
    </recommendedName>
</protein>
<keyword evidence="4 13" id="KW-0812">Transmembrane</keyword>
<evidence type="ECO:0000259" key="14">
    <source>
        <dbReference type="SMART" id="SM00225"/>
    </source>
</evidence>
<dbReference type="InterPro" id="IPR028325">
    <property type="entry name" value="VG_K_chnl"/>
</dbReference>
<feature type="transmembrane region" description="Helical" evidence="13">
    <location>
        <begin position="257"/>
        <end position="274"/>
    </location>
</feature>
<dbReference type="InterPro" id="IPR000210">
    <property type="entry name" value="BTB/POZ_dom"/>
</dbReference>
<keyword evidence="3" id="KW-0633">Potassium transport</keyword>
<keyword evidence="5" id="KW-0631">Potassium channel</keyword>
<evidence type="ECO:0000256" key="2">
    <source>
        <dbReference type="ARBA" id="ARBA00022448"/>
    </source>
</evidence>
<organism evidence="15 16">
    <name type="scientific">Phrynocephalus forsythii</name>
    <dbReference type="NCBI Taxonomy" id="171643"/>
    <lineage>
        <taxon>Eukaryota</taxon>
        <taxon>Metazoa</taxon>
        <taxon>Chordata</taxon>
        <taxon>Craniata</taxon>
        <taxon>Vertebrata</taxon>
        <taxon>Euteleostomi</taxon>
        <taxon>Lepidosauria</taxon>
        <taxon>Squamata</taxon>
        <taxon>Bifurcata</taxon>
        <taxon>Unidentata</taxon>
        <taxon>Episquamata</taxon>
        <taxon>Toxicofera</taxon>
        <taxon>Iguania</taxon>
        <taxon>Acrodonta</taxon>
        <taxon>Agamidae</taxon>
        <taxon>Agaminae</taxon>
        <taxon>Phrynocephalus</taxon>
    </lineage>
</organism>
<keyword evidence="7" id="KW-0630">Potassium</keyword>
<comment type="subcellular location">
    <subcellularLocation>
        <location evidence="1">Membrane</location>
        <topology evidence="1">Multi-pass membrane protein</topology>
    </subcellularLocation>
</comment>
<evidence type="ECO:0000256" key="4">
    <source>
        <dbReference type="ARBA" id="ARBA00022692"/>
    </source>
</evidence>
<evidence type="ECO:0000256" key="3">
    <source>
        <dbReference type="ARBA" id="ARBA00022538"/>
    </source>
</evidence>
<dbReference type="GO" id="GO:0001508">
    <property type="term" value="P:action potential"/>
    <property type="evidence" value="ECO:0007669"/>
    <property type="project" value="TreeGrafter"/>
</dbReference>
<keyword evidence="10 13" id="KW-0472">Membrane</keyword>
<keyword evidence="8 13" id="KW-1133">Transmembrane helix</keyword>
<dbReference type="GO" id="GO:0032809">
    <property type="term" value="C:neuronal cell body membrane"/>
    <property type="evidence" value="ECO:0007669"/>
    <property type="project" value="TreeGrafter"/>
</dbReference>
<dbReference type="EMBL" id="JAPFRF010000015">
    <property type="protein sequence ID" value="KAJ7310404.1"/>
    <property type="molecule type" value="Genomic_DNA"/>
</dbReference>
<feature type="transmembrane region" description="Helical" evidence="13">
    <location>
        <begin position="286"/>
        <end position="306"/>
    </location>
</feature>
<evidence type="ECO:0000313" key="15">
    <source>
        <dbReference type="EMBL" id="KAJ7310404.1"/>
    </source>
</evidence>
<name>A0A9Q1ATI6_9SAUR</name>
<dbReference type="PRINTS" id="PR00169">
    <property type="entry name" value="KCHANNEL"/>
</dbReference>
<evidence type="ECO:0000256" key="10">
    <source>
        <dbReference type="ARBA" id="ARBA00023136"/>
    </source>
</evidence>
<dbReference type="SMART" id="SM00225">
    <property type="entry name" value="BTB"/>
    <property type="match status" value="1"/>
</dbReference>
<dbReference type="SUPFAM" id="SSF81324">
    <property type="entry name" value="Voltage-gated potassium channels"/>
    <property type="match status" value="1"/>
</dbReference>
<accession>A0A9Q1ATI6</accession>
<comment type="caution">
    <text evidence="15">The sequence shown here is derived from an EMBL/GenBank/DDBJ whole genome shotgun (WGS) entry which is preliminary data.</text>
</comment>
<dbReference type="Gene3D" id="1.10.287.70">
    <property type="match status" value="1"/>
</dbReference>
<dbReference type="InterPro" id="IPR027359">
    <property type="entry name" value="Volt_channel_dom_sf"/>
</dbReference>
<evidence type="ECO:0000256" key="13">
    <source>
        <dbReference type="SAM" id="Phobius"/>
    </source>
</evidence>
<dbReference type="PRINTS" id="PR01498">
    <property type="entry name" value="SHAWCHANNEL"/>
</dbReference>
<evidence type="ECO:0000313" key="16">
    <source>
        <dbReference type="Proteomes" id="UP001142489"/>
    </source>
</evidence>
<evidence type="ECO:0000256" key="5">
    <source>
        <dbReference type="ARBA" id="ARBA00022826"/>
    </source>
</evidence>
<dbReference type="InterPro" id="IPR003131">
    <property type="entry name" value="T1-type_BTB"/>
</dbReference>
<dbReference type="GO" id="GO:0005251">
    <property type="term" value="F:delayed rectifier potassium channel activity"/>
    <property type="evidence" value="ECO:0007669"/>
    <property type="project" value="TreeGrafter"/>
</dbReference>
<keyword evidence="11" id="KW-0407">Ion channel</keyword>
<dbReference type="GO" id="GO:0008076">
    <property type="term" value="C:voltage-gated potassium channel complex"/>
    <property type="evidence" value="ECO:0007669"/>
    <property type="project" value="InterPro"/>
</dbReference>
<dbReference type="PRINTS" id="PR01491">
    <property type="entry name" value="KVCHANNEL"/>
</dbReference>
<evidence type="ECO:0000256" key="7">
    <source>
        <dbReference type="ARBA" id="ARBA00022958"/>
    </source>
</evidence>
<dbReference type="PANTHER" id="PTHR11537:SF235">
    <property type="entry name" value="POTASSIUM VOLTAGE-GATED CHANNEL SUBFAMILY C MEMBER 1-LIKE"/>
    <property type="match status" value="1"/>
</dbReference>
<dbReference type="InterPro" id="IPR003974">
    <property type="entry name" value="K_chnl_volt-dep_Kv3"/>
</dbReference>